<dbReference type="PhylomeDB" id="A7SKL2"/>
<organism evidence="2 3">
    <name type="scientific">Nematostella vectensis</name>
    <name type="common">Starlet sea anemone</name>
    <dbReference type="NCBI Taxonomy" id="45351"/>
    <lineage>
        <taxon>Eukaryota</taxon>
        <taxon>Metazoa</taxon>
        <taxon>Cnidaria</taxon>
        <taxon>Anthozoa</taxon>
        <taxon>Hexacorallia</taxon>
        <taxon>Actiniaria</taxon>
        <taxon>Edwardsiidae</taxon>
        <taxon>Nematostella</taxon>
    </lineage>
</organism>
<gene>
    <name evidence="2" type="ORF">NEMVEDRAFT_v1g213720</name>
</gene>
<protein>
    <recommendedName>
        <fullName evidence="1">Rhodanese domain-containing protein</fullName>
    </recommendedName>
</protein>
<evidence type="ECO:0000313" key="3">
    <source>
        <dbReference type="Proteomes" id="UP000001593"/>
    </source>
</evidence>
<accession>A7SKL2</accession>
<dbReference type="SUPFAM" id="SSF52821">
    <property type="entry name" value="Rhodanese/Cell cycle control phosphatase"/>
    <property type="match status" value="1"/>
</dbReference>
<dbReference type="PROSITE" id="PS50206">
    <property type="entry name" value="RHODANESE_3"/>
    <property type="match status" value="1"/>
</dbReference>
<evidence type="ECO:0000313" key="2">
    <source>
        <dbReference type="EMBL" id="EDO35725.1"/>
    </source>
</evidence>
<evidence type="ECO:0000259" key="1">
    <source>
        <dbReference type="PROSITE" id="PS50206"/>
    </source>
</evidence>
<dbReference type="InterPro" id="IPR036873">
    <property type="entry name" value="Rhodanese-like_dom_sf"/>
</dbReference>
<dbReference type="Proteomes" id="UP000001593">
    <property type="component" value="Unassembled WGS sequence"/>
</dbReference>
<dbReference type="EMBL" id="DS469689">
    <property type="protein sequence ID" value="EDO35725.1"/>
    <property type="molecule type" value="Genomic_DNA"/>
</dbReference>
<feature type="domain" description="Rhodanese" evidence="1">
    <location>
        <begin position="118"/>
        <end position="202"/>
    </location>
</feature>
<dbReference type="AlphaFoldDB" id="A7SKL2"/>
<keyword evidence="3" id="KW-1185">Reference proteome</keyword>
<dbReference type="PANTHER" id="PTHR33332">
    <property type="entry name" value="REVERSE TRANSCRIPTASE DOMAIN-CONTAINING PROTEIN"/>
    <property type="match status" value="1"/>
</dbReference>
<sequence length="228" mass="25850">MNSDLEQVKEWLLANKLSLNVAKTEFLLIGSHHKLRTLPCKPSISIDNKELKQVQQSRVLGVEIDEHLNWDQHIDSLAKKVSSGIGAMKRISEFANQNTLVSIYNAIIQPHLNYCSEDVREEFERDVSRIAGSIHVPPDTVRMSNVLTHVNQGVGYRASIMADRILTELDKPDHKELRQLTRVYILEGSIFKWGNELKPLIDAHGSKTVHVHGVAAAWKLLLWPELRG</sequence>
<name>A7SKL2_NEMVE</name>
<dbReference type="eggNOG" id="ENOG502SBBF">
    <property type="taxonomic scope" value="Eukaryota"/>
</dbReference>
<dbReference type="HOGENOM" id="CLU_1216038_0_0_1"/>
<dbReference type="InterPro" id="IPR001763">
    <property type="entry name" value="Rhodanese-like_dom"/>
</dbReference>
<reference evidence="2 3" key="1">
    <citation type="journal article" date="2007" name="Science">
        <title>Sea anemone genome reveals ancestral eumetazoan gene repertoire and genomic organization.</title>
        <authorList>
            <person name="Putnam N.H."/>
            <person name="Srivastava M."/>
            <person name="Hellsten U."/>
            <person name="Dirks B."/>
            <person name="Chapman J."/>
            <person name="Salamov A."/>
            <person name="Terry A."/>
            <person name="Shapiro H."/>
            <person name="Lindquist E."/>
            <person name="Kapitonov V.V."/>
            <person name="Jurka J."/>
            <person name="Genikhovich G."/>
            <person name="Grigoriev I.V."/>
            <person name="Lucas S.M."/>
            <person name="Steele R.E."/>
            <person name="Finnerty J.R."/>
            <person name="Technau U."/>
            <person name="Martindale M.Q."/>
            <person name="Rokhsar D.S."/>
        </authorList>
    </citation>
    <scope>NUCLEOTIDE SEQUENCE [LARGE SCALE GENOMIC DNA]</scope>
    <source>
        <strain evidence="3">CH2 X CH6</strain>
    </source>
</reference>
<proteinExistence type="predicted"/>
<dbReference type="CDD" id="cd00158">
    <property type="entry name" value="RHOD"/>
    <property type="match status" value="1"/>
</dbReference>
<dbReference type="InParanoid" id="A7SKL2"/>